<sequence length="406" mass="43988">MNQGDNPDTPPAVPLKRKRGRPRKDQSLKRVKVTPVPPGLEGVNGNQPHQIGPVDDAKDGMVGQAVTGVVEAEFDAGYLLSVRVGNSNTSLRGLVFKPGHYVPVTAENDVVPHVQMIRRNEVHLPAKNRTRVRGYNQQFRERPEQNHLSPTNQVHRLAPQTASLVVSKVKYASPVAAPSVPPVGARGTVVPVVLQPVDVSNGLPLANQVPLDASRAALLTASRGKQVQTITPLAVLPPGASIPVNQALTVASEALPSQLQTSHQVTLEAAQNENGLFCQGTPELPKGEESRSFKSADMLMPGEVNKDASQSPETHTENRNVQCKFSAENVRVIPKQEIGDMNEPLLVEPLQAVQSHHNQFTTVSKPLADRRPGRMTELLQALQENMMGTQGCRVEQQATETEDSRN</sequence>
<dbReference type="Proteomes" id="UP001642360">
    <property type="component" value="Unassembled WGS sequence"/>
</dbReference>
<evidence type="ECO:0000313" key="2">
    <source>
        <dbReference type="EMBL" id="CAK9175752.1"/>
    </source>
</evidence>
<feature type="region of interest" description="Disordered" evidence="1">
    <location>
        <begin position="387"/>
        <end position="406"/>
    </location>
</feature>
<dbReference type="AlphaFoldDB" id="A0ABC8U7X4"/>
<name>A0ABC8U7X4_9AQUA</name>
<evidence type="ECO:0000313" key="3">
    <source>
        <dbReference type="Proteomes" id="UP001642360"/>
    </source>
</evidence>
<dbReference type="PANTHER" id="PTHR34682">
    <property type="entry name" value="AT HOOK MOTIF-CONTAINING PROTEIN"/>
    <property type="match status" value="1"/>
</dbReference>
<comment type="caution">
    <text evidence="2">The sequence shown here is derived from an EMBL/GenBank/DDBJ whole genome shotgun (WGS) entry which is preliminary data.</text>
</comment>
<evidence type="ECO:0008006" key="4">
    <source>
        <dbReference type="Google" id="ProtNLM"/>
    </source>
</evidence>
<reference evidence="2 3" key="1">
    <citation type="submission" date="2024-02" db="EMBL/GenBank/DDBJ databases">
        <authorList>
            <person name="Vignale AGUSTIN F."/>
            <person name="Sosa J E."/>
            <person name="Modenutti C."/>
        </authorList>
    </citation>
    <scope>NUCLEOTIDE SEQUENCE [LARGE SCALE GENOMIC DNA]</scope>
</reference>
<dbReference type="PANTHER" id="PTHR34682:SF1">
    <property type="entry name" value="PROTEIN METABOLIC NETWORK MODULATOR 1"/>
    <property type="match status" value="1"/>
</dbReference>
<dbReference type="InterPro" id="IPR045881">
    <property type="entry name" value="MNM1-like"/>
</dbReference>
<gene>
    <name evidence="2" type="ORF">ILEXP_LOCUS45562</name>
</gene>
<keyword evidence="3" id="KW-1185">Reference proteome</keyword>
<organism evidence="2 3">
    <name type="scientific">Ilex paraguariensis</name>
    <name type="common">yerba mate</name>
    <dbReference type="NCBI Taxonomy" id="185542"/>
    <lineage>
        <taxon>Eukaryota</taxon>
        <taxon>Viridiplantae</taxon>
        <taxon>Streptophyta</taxon>
        <taxon>Embryophyta</taxon>
        <taxon>Tracheophyta</taxon>
        <taxon>Spermatophyta</taxon>
        <taxon>Magnoliopsida</taxon>
        <taxon>eudicotyledons</taxon>
        <taxon>Gunneridae</taxon>
        <taxon>Pentapetalae</taxon>
        <taxon>asterids</taxon>
        <taxon>campanulids</taxon>
        <taxon>Aquifoliales</taxon>
        <taxon>Aquifoliaceae</taxon>
        <taxon>Ilex</taxon>
    </lineage>
</organism>
<feature type="region of interest" description="Disordered" evidence="1">
    <location>
        <begin position="1"/>
        <end position="48"/>
    </location>
</feature>
<dbReference type="EMBL" id="CAUOFW020006701">
    <property type="protein sequence ID" value="CAK9175752.1"/>
    <property type="molecule type" value="Genomic_DNA"/>
</dbReference>
<accession>A0ABC8U7X4</accession>
<evidence type="ECO:0000256" key="1">
    <source>
        <dbReference type="SAM" id="MobiDB-lite"/>
    </source>
</evidence>
<protein>
    <recommendedName>
        <fullName evidence="4">AT hook motif-containing protein</fullName>
    </recommendedName>
</protein>
<proteinExistence type="predicted"/>